<dbReference type="GO" id="GO:0009055">
    <property type="term" value="F:electron transfer activity"/>
    <property type="evidence" value="ECO:0007669"/>
    <property type="project" value="InterPro"/>
</dbReference>
<keyword evidence="3" id="KW-1015">Disulfide bond</keyword>
<dbReference type="PANTHER" id="PTHR33021:SF424">
    <property type="entry name" value="BASIC BLUE PROTEIN"/>
    <property type="match status" value="1"/>
</dbReference>
<reference evidence="7" key="1">
    <citation type="submission" date="2022-04" db="EMBL/GenBank/DDBJ databases">
        <title>Carnegiea gigantea Genome sequencing and assembly v2.</title>
        <authorList>
            <person name="Copetti D."/>
            <person name="Sanderson M.J."/>
            <person name="Burquez A."/>
            <person name="Wojciechowski M.F."/>
        </authorList>
    </citation>
    <scope>NUCLEOTIDE SEQUENCE</scope>
    <source>
        <strain evidence="7">SGP5-SGP5p</strain>
        <tissue evidence="7">Aerial part</tissue>
    </source>
</reference>
<dbReference type="Gene3D" id="2.60.40.420">
    <property type="entry name" value="Cupredoxins - blue copper proteins"/>
    <property type="match status" value="1"/>
</dbReference>
<dbReference type="EMBL" id="JAKOGI010000016">
    <property type="protein sequence ID" value="KAJ8450356.1"/>
    <property type="molecule type" value="Genomic_DNA"/>
</dbReference>
<dbReference type="FunFam" id="2.60.40.420:FF:000013">
    <property type="entry name" value="basic blue protein-like"/>
    <property type="match status" value="1"/>
</dbReference>
<evidence type="ECO:0000256" key="3">
    <source>
        <dbReference type="ARBA" id="ARBA00023157"/>
    </source>
</evidence>
<keyword evidence="2" id="KW-0186">Copper</keyword>
<protein>
    <recommendedName>
        <fullName evidence="4">Basic blue protein</fullName>
    </recommendedName>
    <alternativeName>
        <fullName evidence="5">Plantacyanin</fullName>
    </alternativeName>
</protein>
<evidence type="ECO:0000313" key="7">
    <source>
        <dbReference type="EMBL" id="KAJ8450356.1"/>
    </source>
</evidence>
<keyword evidence="1" id="KW-0479">Metal-binding</keyword>
<dbReference type="Proteomes" id="UP001153076">
    <property type="component" value="Unassembled WGS sequence"/>
</dbReference>
<evidence type="ECO:0000256" key="1">
    <source>
        <dbReference type="ARBA" id="ARBA00022723"/>
    </source>
</evidence>
<dbReference type="PROSITE" id="PS51485">
    <property type="entry name" value="PHYTOCYANIN"/>
    <property type="match status" value="1"/>
</dbReference>
<dbReference type="GO" id="GO:0046872">
    <property type="term" value="F:metal ion binding"/>
    <property type="evidence" value="ECO:0007669"/>
    <property type="project" value="UniProtKB-KW"/>
</dbReference>
<keyword evidence="8" id="KW-1185">Reference proteome</keyword>
<evidence type="ECO:0000259" key="6">
    <source>
        <dbReference type="PROSITE" id="PS51485"/>
    </source>
</evidence>
<dbReference type="Pfam" id="PF02298">
    <property type="entry name" value="Cu_bind_like"/>
    <property type="match status" value="1"/>
</dbReference>
<evidence type="ECO:0000256" key="4">
    <source>
        <dbReference type="ARBA" id="ARBA00071970"/>
    </source>
</evidence>
<sequence length="161" mass="17192">MAKGRGSATRPCLVVGVAIICTLALSEPALGAIYTVGGAAGWTLNVNSWSSGKSFNAGDVLAFNYDKTIHNVVQVDKKGYDNCSSPKGAKVYQTGKDRIKLKSGHNYFICTTTGRLCPLPAGTGHPTPRRLYRRSRLSPPVSSGSHLLPPTLLFVVSMVVW</sequence>
<accession>A0A9Q1KSY5</accession>
<feature type="domain" description="Phytocyanin" evidence="6">
    <location>
        <begin position="32"/>
        <end position="143"/>
    </location>
</feature>
<proteinExistence type="predicted"/>
<dbReference type="GO" id="GO:0005886">
    <property type="term" value="C:plasma membrane"/>
    <property type="evidence" value="ECO:0007669"/>
    <property type="project" value="TreeGrafter"/>
</dbReference>
<evidence type="ECO:0000256" key="2">
    <source>
        <dbReference type="ARBA" id="ARBA00023008"/>
    </source>
</evidence>
<evidence type="ECO:0000313" key="8">
    <source>
        <dbReference type="Proteomes" id="UP001153076"/>
    </source>
</evidence>
<dbReference type="SUPFAM" id="SSF49503">
    <property type="entry name" value="Cupredoxins"/>
    <property type="match status" value="1"/>
</dbReference>
<comment type="caution">
    <text evidence="7">The sequence shown here is derived from an EMBL/GenBank/DDBJ whole genome shotgun (WGS) entry which is preliminary data.</text>
</comment>
<dbReference type="PANTHER" id="PTHR33021">
    <property type="entry name" value="BLUE COPPER PROTEIN"/>
    <property type="match status" value="1"/>
</dbReference>
<name>A0A9Q1KSY5_9CARY</name>
<dbReference type="InterPro" id="IPR039391">
    <property type="entry name" value="Phytocyanin-like"/>
</dbReference>
<dbReference type="OrthoDB" id="1934652at2759"/>
<dbReference type="InterPro" id="IPR008972">
    <property type="entry name" value="Cupredoxin"/>
</dbReference>
<dbReference type="AlphaFoldDB" id="A0A9Q1KSY5"/>
<evidence type="ECO:0000256" key="5">
    <source>
        <dbReference type="ARBA" id="ARBA00082491"/>
    </source>
</evidence>
<gene>
    <name evidence="7" type="ORF">Cgig2_004813</name>
</gene>
<dbReference type="InterPro" id="IPR003245">
    <property type="entry name" value="Phytocyanin_dom"/>
</dbReference>
<organism evidence="7 8">
    <name type="scientific">Carnegiea gigantea</name>
    <dbReference type="NCBI Taxonomy" id="171969"/>
    <lineage>
        <taxon>Eukaryota</taxon>
        <taxon>Viridiplantae</taxon>
        <taxon>Streptophyta</taxon>
        <taxon>Embryophyta</taxon>
        <taxon>Tracheophyta</taxon>
        <taxon>Spermatophyta</taxon>
        <taxon>Magnoliopsida</taxon>
        <taxon>eudicotyledons</taxon>
        <taxon>Gunneridae</taxon>
        <taxon>Pentapetalae</taxon>
        <taxon>Caryophyllales</taxon>
        <taxon>Cactineae</taxon>
        <taxon>Cactaceae</taxon>
        <taxon>Cactoideae</taxon>
        <taxon>Echinocereeae</taxon>
        <taxon>Carnegiea</taxon>
    </lineage>
</organism>